<dbReference type="AlphaFoldDB" id="A0AAD8PCP5"/>
<dbReference type="Pfam" id="PF03947">
    <property type="entry name" value="Ribosomal_L2_C"/>
    <property type="match status" value="1"/>
</dbReference>
<dbReference type="GO" id="GO:0003735">
    <property type="term" value="F:structural constituent of ribosome"/>
    <property type="evidence" value="ECO:0007669"/>
    <property type="project" value="InterPro"/>
</dbReference>
<feature type="domain" description="Large ribosomal subunit protein uL2 C-terminal" evidence="4">
    <location>
        <begin position="224"/>
        <end position="291"/>
    </location>
</feature>
<keyword evidence="2" id="KW-0689">Ribosomal protein</keyword>
<protein>
    <recommendedName>
        <fullName evidence="4">Large ribosomal subunit protein uL2 C-terminal domain-containing protein</fullName>
    </recommendedName>
</protein>
<dbReference type="SMART" id="SM01382">
    <property type="entry name" value="Ribosomal_L2_C"/>
    <property type="match status" value="1"/>
</dbReference>
<dbReference type="Gene3D" id="2.30.30.30">
    <property type="match status" value="1"/>
</dbReference>
<comment type="similarity">
    <text evidence="1">Belongs to the universal ribosomal protein uL2 family.</text>
</comment>
<keyword evidence="6" id="KW-1185">Reference proteome</keyword>
<evidence type="ECO:0000256" key="3">
    <source>
        <dbReference type="ARBA" id="ARBA00023274"/>
    </source>
</evidence>
<reference evidence="5" key="1">
    <citation type="journal article" date="2023" name="bioRxiv">
        <title>Improved chromosome-level genome assembly for marigold (Tagetes erecta).</title>
        <authorList>
            <person name="Jiang F."/>
            <person name="Yuan L."/>
            <person name="Wang S."/>
            <person name="Wang H."/>
            <person name="Xu D."/>
            <person name="Wang A."/>
            <person name="Fan W."/>
        </authorList>
    </citation>
    <scope>NUCLEOTIDE SEQUENCE</scope>
    <source>
        <strain evidence="5">WSJ</strain>
        <tissue evidence="5">Leaf</tissue>
    </source>
</reference>
<evidence type="ECO:0000313" key="6">
    <source>
        <dbReference type="Proteomes" id="UP001229421"/>
    </source>
</evidence>
<comment type="caution">
    <text evidence="5">The sequence shown here is derived from an EMBL/GenBank/DDBJ whole genome shotgun (WGS) entry which is preliminary data.</text>
</comment>
<organism evidence="5 6">
    <name type="scientific">Tagetes erecta</name>
    <name type="common">African marigold</name>
    <dbReference type="NCBI Taxonomy" id="13708"/>
    <lineage>
        <taxon>Eukaryota</taxon>
        <taxon>Viridiplantae</taxon>
        <taxon>Streptophyta</taxon>
        <taxon>Embryophyta</taxon>
        <taxon>Tracheophyta</taxon>
        <taxon>Spermatophyta</taxon>
        <taxon>Magnoliopsida</taxon>
        <taxon>eudicotyledons</taxon>
        <taxon>Gunneridae</taxon>
        <taxon>Pentapetalae</taxon>
        <taxon>asterids</taxon>
        <taxon>campanulids</taxon>
        <taxon>Asterales</taxon>
        <taxon>Asteraceae</taxon>
        <taxon>Asteroideae</taxon>
        <taxon>Heliantheae alliance</taxon>
        <taxon>Tageteae</taxon>
        <taxon>Tagetes</taxon>
    </lineage>
</organism>
<dbReference type="InterPro" id="IPR014722">
    <property type="entry name" value="Rib_uL2_dom2"/>
</dbReference>
<dbReference type="Proteomes" id="UP001229421">
    <property type="component" value="Unassembled WGS sequence"/>
</dbReference>
<dbReference type="PANTHER" id="PTHR13691:SF5">
    <property type="entry name" value="LARGE RIBOSOMAL SUBUNIT PROTEIN UL2M"/>
    <property type="match status" value="1"/>
</dbReference>
<dbReference type="PANTHER" id="PTHR13691">
    <property type="entry name" value="RIBOSOMAL PROTEIN L2"/>
    <property type="match status" value="1"/>
</dbReference>
<evidence type="ECO:0000256" key="2">
    <source>
        <dbReference type="ARBA" id="ARBA00022980"/>
    </source>
</evidence>
<keyword evidence="3" id="KW-0687">Ribonucleoprotein</keyword>
<dbReference type="InterPro" id="IPR002171">
    <property type="entry name" value="Ribosomal_uL2"/>
</dbReference>
<gene>
    <name evidence="5" type="ORF">QVD17_07149</name>
</gene>
<proteinExistence type="inferred from homology"/>
<dbReference type="GO" id="GO:0003723">
    <property type="term" value="F:RNA binding"/>
    <property type="evidence" value="ECO:0007669"/>
    <property type="project" value="TreeGrafter"/>
</dbReference>
<name>A0AAD8PCP5_TARER</name>
<dbReference type="GO" id="GO:0005762">
    <property type="term" value="C:mitochondrial large ribosomal subunit"/>
    <property type="evidence" value="ECO:0007669"/>
    <property type="project" value="TreeGrafter"/>
</dbReference>
<dbReference type="SUPFAM" id="SSF50104">
    <property type="entry name" value="Translation proteins SH3-like domain"/>
    <property type="match status" value="1"/>
</dbReference>
<evidence type="ECO:0000313" key="5">
    <source>
        <dbReference type="EMBL" id="KAK1441302.1"/>
    </source>
</evidence>
<accession>A0AAD8PCP5</accession>
<dbReference type="EMBL" id="JAUHHV010000001">
    <property type="protein sequence ID" value="KAK1441302.1"/>
    <property type="molecule type" value="Genomic_DNA"/>
</dbReference>
<evidence type="ECO:0000259" key="4">
    <source>
        <dbReference type="SMART" id="SM01382"/>
    </source>
</evidence>
<evidence type="ECO:0000256" key="1">
    <source>
        <dbReference type="ARBA" id="ARBA00005636"/>
    </source>
</evidence>
<sequence>MLSRLKAFFWFFPTLFRLLYDITAWFGLLSDITDNVVFCFILMKVVLQPKRKRVSGTVFEASSSSAGQVTRRASMLRSIARCNAVSVVDGSIGNAEEPVVDLLLSSCYMDLGECNEICEFYGARFWFSERVKSVALSLRPQYNLGGEEVIAGDVSEKKAEELKLLDEEEEEQLIDYDSEPEYYETEEKDMILPSTSRKPYALEEACTVWEAVLIDKNKESTSTDMPLGTNIHHIEITLEKGGQLAREVGVVAKLIAKEEKSTTLKLPFRDVRLISKNFSAIVRQVGNVGVN</sequence>
<dbReference type="GO" id="GO:0032543">
    <property type="term" value="P:mitochondrial translation"/>
    <property type="evidence" value="ECO:0007669"/>
    <property type="project" value="TreeGrafter"/>
</dbReference>
<dbReference type="InterPro" id="IPR008991">
    <property type="entry name" value="Translation_prot_SH3-like_sf"/>
</dbReference>
<dbReference type="InterPro" id="IPR022669">
    <property type="entry name" value="Ribosomal_uL2_C"/>
</dbReference>